<keyword evidence="6 8" id="KW-0067">ATP-binding</keyword>
<feature type="binding site" evidence="8">
    <location>
        <begin position="28"/>
        <end position="33"/>
    </location>
    <ligand>
        <name>ATP</name>
        <dbReference type="ChEBI" id="CHEBI:30616"/>
    </ligand>
</feature>
<dbReference type="NCBIfam" id="TIGR02432">
    <property type="entry name" value="lysidine_TilS_N"/>
    <property type="match status" value="1"/>
</dbReference>
<dbReference type="HAMAP" id="MF_01161">
    <property type="entry name" value="tRNA_Ile_lys_synt"/>
    <property type="match status" value="1"/>
</dbReference>
<evidence type="ECO:0000256" key="8">
    <source>
        <dbReference type="HAMAP-Rule" id="MF_01161"/>
    </source>
</evidence>
<evidence type="ECO:0000256" key="1">
    <source>
        <dbReference type="ARBA" id="ARBA00004496"/>
    </source>
</evidence>
<evidence type="ECO:0000256" key="2">
    <source>
        <dbReference type="ARBA" id="ARBA00022490"/>
    </source>
</evidence>
<dbReference type="EMBL" id="PYLS01000004">
    <property type="protein sequence ID" value="PST84187.1"/>
    <property type="molecule type" value="Genomic_DNA"/>
</dbReference>
<dbReference type="RefSeq" id="WP_107214286.1">
    <property type="nucleotide sequence ID" value="NZ_KZ686268.1"/>
</dbReference>
<dbReference type="InterPro" id="IPR012795">
    <property type="entry name" value="tRNA_Ile_lys_synt_N"/>
</dbReference>
<organism evidence="10 11">
    <name type="scientific">Pedobacter yulinensis</name>
    <dbReference type="NCBI Taxonomy" id="2126353"/>
    <lineage>
        <taxon>Bacteria</taxon>
        <taxon>Pseudomonadati</taxon>
        <taxon>Bacteroidota</taxon>
        <taxon>Sphingobacteriia</taxon>
        <taxon>Sphingobacteriales</taxon>
        <taxon>Sphingobacteriaceae</taxon>
        <taxon>Pedobacter</taxon>
    </lineage>
</organism>
<evidence type="ECO:0000256" key="4">
    <source>
        <dbReference type="ARBA" id="ARBA00022694"/>
    </source>
</evidence>
<proteinExistence type="inferred from homology"/>
<dbReference type="Gene3D" id="3.40.50.620">
    <property type="entry name" value="HUPs"/>
    <property type="match status" value="1"/>
</dbReference>
<dbReference type="GO" id="GO:0032267">
    <property type="term" value="F:tRNA(Ile)-lysidine synthase activity"/>
    <property type="evidence" value="ECO:0007669"/>
    <property type="project" value="UniProtKB-EC"/>
</dbReference>
<dbReference type="PANTHER" id="PTHR43033">
    <property type="entry name" value="TRNA(ILE)-LYSIDINE SYNTHASE-RELATED"/>
    <property type="match status" value="1"/>
</dbReference>
<dbReference type="AlphaFoldDB" id="A0A2T3HP53"/>
<reference evidence="10 11" key="1">
    <citation type="submission" date="2018-03" db="EMBL/GenBank/DDBJ databases">
        <authorList>
            <person name="Keele B.F."/>
        </authorList>
    </citation>
    <scope>NUCLEOTIDE SEQUENCE [LARGE SCALE GENOMIC DNA]</scope>
    <source>
        <strain evidence="10 11">YL28-9</strain>
    </source>
</reference>
<evidence type="ECO:0000256" key="3">
    <source>
        <dbReference type="ARBA" id="ARBA00022598"/>
    </source>
</evidence>
<dbReference type="Pfam" id="PF01171">
    <property type="entry name" value="ATP_bind_3"/>
    <property type="match status" value="1"/>
</dbReference>
<keyword evidence="3 8" id="KW-0436">Ligase</keyword>
<dbReference type="Pfam" id="PF11734">
    <property type="entry name" value="TilS_C"/>
    <property type="match status" value="1"/>
</dbReference>
<evidence type="ECO:0000256" key="5">
    <source>
        <dbReference type="ARBA" id="ARBA00022741"/>
    </source>
</evidence>
<evidence type="ECO:0000313" key="10">
    <source>
        <dbReference type="EMBL" id="PST84187.1"/>
    </source>
</evidence>
<dbReference type="CDD" id="cd01992">
    <property type="entry name" value="TilS_N"/>
    <property type="match status" value="1"/>
</dbReference>
<evidence type="ECO:0000313" key="11">
    <source>
        <dbReference type="Proteomes" id="UP000240912"/>
    </source>
</evidence>
<sequence length="446" mass="50215">MLPLSAFRKFIADKQLFSPEERVLLAVSGGRDSVLMARLFHAAGYNFSIIHCNFGLRGAESERDEAFVCRLAAELGVPFLSRKFDTRAYAKEKQLSIQMAARELRYQWFEEQRVEGGFACIALAQHQTDLVETVLINQLRGTGISGMHGIRSKNGKLIRPLLFLTAAGIHEIARSCGMGWVEDSSNASTDYQRNKIRQEVLPVLRQINPSLEATFSDNAARMEQAERLLGNTVAALRKSFIHDGPLQKLPLELVRSLDPQELLLFELLRPFGFHAEAVTRIISVLDAPSGRQFFSSGHRLIKDRNHLVIEPVQIAGTTTWILQPDDEAVIATGWTVSQHAGLPGQPPDEQHVAWCDRDKLVYPLTLRFWQQGDRFRPLGMKGFKKVSDFFVDRKLSLAEKERVPLLVNGNGDIVWVAGMRLDDRYKVGPGTEKVIIFEFKINPVGR</sequence>
<dbReference type="InterPro" id="IPR011063">
    <property type="entry name" value="TilS/TtcA_N"/>
</dbReference>
<accession>A0A2T3HP53</accession>
<dbReference type="Proteomes" id="UP000240912">
    <property type="component" value="Unassembled WGS sequence"/>
</dbReference>
<gene>
    <name evidence="8 10" type="primary">tilS</name>
    <name evidence="10" type="ORF">C7T94_05530</name>
</gene>
<comment type="domain">
    <text evidence="8">The N-terminal region contains the highly conserved SGGXDS motif, predicted to be a P-loop motif involved in ATP binding.</text>
</comment>
<dbReference type="PANTHER" id="PTHR43033:SF1">
    <property type="entry name" value="TRNA(ILE)-LYSIDINE SYNTHASE-RELATED"/>
    <property type="match status" value="1"/>
</dbReference>
<dbReference type="SMART" id="SM00977">
    <property type="entry name" value="TilS_C"/>
    <property type="match status" value="1"/>
</dbReference>
<dbReference type="InterPro" id="IPR014729">
    <property type="entry name" value="Rossmann-like_a/b/a_fold"/>
</dbReference>
<dbReference type="EC" id="6.3.4.19" evidence="8"/>
<dbReference type="GO" id="GO:0005524">
    <property type="term" value="F:ATP binding"/>
    <property type="evidence" value="ECO:0007669"/>
    <property type="project" value="UniProtKB-UniRule"/>
</dbReference>
<dbReference type="SUPFAM" id="SSF52402">
    <property type="entry name" value="Adenine nucleotide alpha hydrolases-like"/>
    <property type="match status" value="1"/>
</dbReference>
<evidence type="ECO:0000256" key="7">
    <source>
        <dbReference type="ARBA" id="ARBA00048539"/>
    </source>
</evidence>
<keyword evidence="4 8" id="KW-0819">tRNA processing</keyword>
<dbReference type="SUPFAM" id="SSF56037">
    <property type="entry name" value="PheT/TilS domain"/>
    <property type="match status" value="1"/>
</dbReference>
<comment type="similarity">
    <text evidence="8">Belongs to the tRNA(Ile)-lysidine synthase family.</text>
</comment>
<dbReference type="InterPro" id="IPR012796">
    <property type="entry name" value="Lysidine-tRNA-synth_C"/>
</dbReference>
<protein>
    <recommendedName>
        <fullName evidence="8">tRNA(Ile)-lysidine synthase</fullName>
        <ecNumber evidence="8">6.3.4.19</ecNumber>
    </recommendedName>
    <alternativeName>
        <fullName evidence="8">tRNA(Ile)-2-lysyl-cytidine synthase</fullName>
    </alternativeName>
    <alternativeName>
        <fullName evidence="8">tRNA(Ile)-lysidine synthetase</fullName>
    </alternativeName>
</protein>
<comment type="subcellular location">
    <subcellularLocation>
        <location evidence="1 8">Cytoplasm</location>
    </subcellularLocation>
</comment>
<evidence type="ECO:0000259" key="9">
    <source>
        <dbReference type="SMART" id="SM00977"/>
    </source>
</evidence>
<feature type="domain" description="Lysidine-tRNA(Ile) synthetase C-terminal" evidence="9">
    <location>
        <begin position="364"/>
        <end position="437"/>
    </location>
</feature>
<dbReference type="GO" id="GO:0005737">
    <property type="term" value="C:cytoplasm"/>
    <property type="evidence" value="ECO:0007669"/>
    <property type="project" value="UniProtKB-SubCell"/>
</dbReference>
<dbReference type="InterPro" id="IPR012094">
    <property type="entry name" value="tRNA_Ile_lys_synt"/>
</dbReference>
<comment type="catalytic activity">
    <reaction evidence="7 8">
        <text>cytidine(34) in tRNA(Ile2) + L-lysine + ATP = lysidine(34) in tRNA(Ile2) + AMP + diphosphate + H(+)</text>
        <dbReference type="Rhea" id="RHEA:43744"/>
        <dbReference type="Rhea" id="RHEA-COMP:10625"/>
        <dbReference type="Rhea" id="RHEA-COMP:10670"/>
        <dbReference type="ChEBI" id="CHEBI:15378"/>
        <dbReference type="ChEBI" id="CHEBI:30616"/>
        <dbReference type="ChEBI" id="CHEBI:32551"/>
        <dbReference type="ChEBI" id="CHEBI:33019"/>
        <dbReference type="ChEBI" id="CHEBI:82748"/>
        <dbReference type="ChEBI" id="CHEBI:83665"/>
        <dbReference type="ChEBI" id="CHEBI:456215"/>
        <dbReference type="EC" id="6.3.4.19"/>
    </reaction>
</comment>
<comment type="function">
    <text evidence="8">Ligates lysine onto the cytidine present at position 34 of the AUA codon-specific tRNA(Ile) that contains the anticodon CAU, in an ATP-dependent manner. Cytidine is converted to lysidine, thus changing the amino acid specificity of the tRNA from methionine to isoleucine.</text>
</comment>
<keyword evidence="11" id="KW-1185">Reference proteome</keyword>
<dbReference type="NCBIfam" id="TIGR02433">
    <property type="entry name" value="lysidine_TilS_C"/>
    <property type="match status" value="1"/>
</dbReference>
<keyword evidence="2 8" id="KW-0963">Cytoplasm</keyword>
<evidence type="ECO:0000256" key="6">
    <source>
        <dbReference type="ARBA" id="ARBA00022840"/>
    </source>
</evidence>
<comment type="caution">
    <text evidence="10">The sequence shown here is derived from an EMBL/GenBank/DDBJ whole genome shotgun (WGS) entry which is preliminary data.</text>
</comment>
<name>A0A2T3HP53_9SPHI</name>
<dbReference type="GO" id="GO:0006400">
    <property type="term" value="P:tRNA modification"/>
    <property type="evidence" value="ECO:0007669"/>
    <property type="project" value="UniProtKB-UniRule"/>
</dbReference>
<dbReference type="OrthoDB" id="9807403at2"/>
<keyword evidence="5 8" id="KW-0547">Nucleotide-binding</keyword>